<evidence type="ECO:0000313" key="3">
    <source>
        <dbReference type="Proteomes" id="UP001221413"/>
    </source>
</evidence>
<feature type="compositionally biased region" description="Polar residues" evidence="1">
    <location>
        <begin position="131"/>
        <end position="141"/>
    </location>
</feature>
<name>A0AAD6J0Z9_DREDA</name>
<feature type="region of interest" description="Disordered" evidence="1">
    <location>
        <begin position="352"/>
        <end position="375"/>
    </location>
</feature>
<dbReference type="AlphaFoldDB" id="A0AAD6J0Z9"/>
<feature type="compositionally biased region" description="Polar residues" evidence="1">
    <location>
        <begin position="361"/>
        <end position="375"/>
    </location>
</feature>
<dbReference type="EMBL" id="JAQGDS010000004">
    <property type="protein sequence ID" value="KAJ6261619.1"/>
    <property type="molecule type" value="Genomic_DNA"/>
</dbReference>
<protein>
    <submittedName>
        <fullName evidence="2">Uncharacterized protein</fullName>
    </submittedName>
</protein>
<accession>A0AAD6J0Z9</accession>
<evidence type="ECO:0000313" key="2">
    <source>
        <dbReference type="EMBL" id="KAJ6261619.1"/>
    </source>
</evidence>
<reference evidence="2" key="1">
    <citation type="submission" date="2023-01" db="EMBL/GenBank/DDBJ databases">
        <title>The chitinases involved in constricting ring structure development in the nematode-trapping fungus Drechslerella dactyloides.</title>
        <authorList>
            <person name="Wang R."/>
            <person name="Zhang L."/>
            <person name="Tang P."/>
            <person name="Li S."/>
            <person name="Liang L."/>
        </authorList>
    </citation>
    <scope>NUCLEOTIDE SEQUENCE</scope>
    <source>
        <strain evidence="2">YMF1.00031</strain>
    </source>
</reference>
<keyword evidence="3" id="KW-1185">Reference proteome</keyword>
<sequence length="375" mass="41826">MGGLVGSQPPVELRVAGLGFDEIAQPYPAEHTFNDDFIVDVQLINKAADPETASEPRFCGLGRLCNLLTNSVRQLLGIGGQRRPQLELPPLSLRGSPVEGLTEALSGRWPLRMGSPRISETNSRDAPLSSDEGSQQVSQQDLGPEAFDFGQPSQPLRDVFGPARMQILRGQYGNWLLRNNPENPGNDEEFTFHGWTEEDDEEDEDSLEGMVYDYEADEDSFGGMDENDLPTPGFRMGEQLQQREPGSGDDEERMWEEAASRENAWMEAPVVELVDPEELRANLLDRRYNLYVRCVQALLHDAEGNADIRIMAIVDRGWGLYSPVDFEEAMANGRPLPPCPRDRQDIIDLALEQGRPIDTLPGTNRDNPQSGTFRS</sequence>
<evidence type="ECO:0000256" key="1">
    <source>
        <dbReference type="SAM" id="MobiDB-lite"/>
    </source>
</evidence>
<dbReference type="Proteomes" id="UP001221413">
    <property type="component" value="Unassembled WGS sequence"/>
</dbReference>
<proteinExistence type="predicted"/>
<gene>
    <name evidence="2" type="ORF">Dda_4289</name>
</gene>
<comment type="caution">
    <text evidence="2">The sequence shown here is derived from an EMBL/GenBank/DDBJ whole genome shotgun (WGS) entry which is preliminary data.</text>
</comment>
<feature type="region of interest" description="Disordered" evidence="1">
    <location>
        <begin position="111"/>
        <end position="155"/>
    </location>
</feature>
<organism evidence="2 3">
    <name type="scientific">Drechslerella dactyloides</name>
    <name type="common">Nematode-trapping fungus</name>
    <name type="synonym">Arthrobotrys dactyloides</name>
    <dbReference type="NCBI Taxonomy" id="74499"/>
    <lineage>
        <taxon>Eukaryota</taxon>
        <taxon>Fungi</taxon>
        <taxon>Dikarya</taxon>
        <taxon>Ascomycota</taxon>
        <taxon>Pezizomycotina</taxon>
        <taxon>Orbiliomycetes</taxon>
        <taxon>Orbiliales</taxon>
        <taxon>Orbiliaceae</taxon>
        <taxon>Drechslerella</taxon>
    </lineage>
</organism>